<evidence type="ECO:0000259" key="2">
    <source>
        <dbReference type="Pfam" id="PF13193"/>
    </source>
</evidence>
<dbReference type="InterPro" id="IPR050237">
    <property type="entry name" value="ATP-dep_AMP-bd_enzyme"/>
</dbReference>
<dbReference type="Proteomes" id="UP000651050">
    <property type="component" value="Unassembled WGS sequence"/>
</dbReference>
<reference evidence="3" key="1">
    <citation type="submission" date="2020-11" db="EMBL/GenBank/DDBJ databases">
        <title>Bacterial whole genome sequence for Caenimonas sp. DR4.4.</title>
        <authorList>
            <person name="Le V."/>
            <person name="Ko S.-R."/>
            <person name="Ahn C.-Y."/>
            <person name="Oh H.-M."/>
        </authorList>
    </citation>
    <scope>NUCLEOTIDE SEQUENCE</scope>
    <source>
        <strain evidence="3">DR4.4</strain>
    </source>
</reference>
<protein>
    <submittedName>
        <fullName evidence="3">AMP-binding protein</fullName>
    </submittedName>
</protein>
<dbReference type="InterPro" id="IPR042099">
    <property type="entry name" value="ANL_N_sf"/>
</dbReference>
<sequence length="534" mass="58021">MYHNTIPTAETSRSVSVPWTAYFPKRTDGDQLDVVALLQQGLARGSERCVIAYEGEAVTAGQMRTRVAQVQAQLRGAGIGAGDRVAVMMSNSVEHVALIYALILSGAVWIPVNVRLRGAGLDYIVRHSRPALLVFDAEFEEVLASLSGVKTLRLQPGANADAQAQEMSCNRDIRHGDPLCIIYTSGTTGAPKGVVFTHRMLRIASEAALMVAGIRDKDRAFLWEPLCHIGGAQMLMLPFLVDAQLHVVKRFSASRFWAQWRTAGATHLHYLGGVLDVLMQLPQAGDIRVAWGAGVSVQAWGPIRARFGCELRECYGMTECSSFATLNASGTPGSIGAALPWIGIELLDAESRPVPSGDIGEMVLSSDVEGVFLPAYLDNPEATASALRGGKLHTGDLARQLPHGEYAFVGRRTDSMRVRGENVSAWEVERVFALHPAIKTAAVVGVPAAIGEQDILMYVEFESGAAVEWGELVAWAQPRLADFQLPRYYASVDRFELTPSERIRKHLLPRDAAGAWDRTLSKSSSRSPAHVQSR</sequence>
<dbReference type="EMBL" id="JADWYS010000001">
    <property type="protein sequence ID" value="MBG9387989.1"/>
    <property type="molecule type" value="Genomic_DNA"/>
</dbReference>
<dbReference type="GO" id="GO:0016878">
    <property type="term" value="F:acid-thiol ligase activity"/>
    <property type="evidence" value="ECO:0007669"/>
    <property type="project" value="UniProtKB-ARBA"/>
</dbReference>
<evidence type="ECO:0000313" key="4">
    <source>
        <dbReference type="Proteomes" id="UP000651050"/>
    </source>
</evidence>
<name>A0A931H3P8_9BURK</name>
<dbReference type="Pfam" id="PF13193">
    <property type="entry name" value="AMP-binding_C"/>
    <property type="match status" value="1"/>
</dbReference>
<keyword evidence="4" id="KW-1185">Reference proteome</keyword>
<dbReference type="Gene3D" id="3.40.50.12780">
    <property type="entry name" value="N-terminal domain of ligase-like"/>
    <property type="match status" value="1"/>
</dbReference>
<dbReference type="Pfam" id="PF00501">
    <property type="entry name" value="AMP-binding"/>
    <property type="match status" value="1"/>
</dbReference>
<accession>A0A931H3P8</accession>
<evidence type="ECO:0000313" key="3">
    <source>
        <dbReference type="EMBL" id="MBG9387989.1"/>
    </source>
</evidence>
<feature type="domain" description="AMP-binding enzyme C-terminal" evidence="2">
    <location>
        <begin position="427"/>
        <end position="500"/>
    </location>
</feature>
<dbReference type="InterPro" id="IPR045851">
    <property type="entry name" value="AMP-bd_C_sf"/>
</dbReference>
<proteinExistence type="predicted"/>
<dbReference type="AlphaFoldDB" id="A0A931H3P8"/>
<dbReference type="PROSITE" id="PS00455">
    <property type="entry name" value="AMP_BINDING"/>
    <property type="match status" value="1"/>
</dbReference>
<organism evidence="3 4">
    <name type="scientific">Caenimonas aquaedulcis</name>
    <dbReference type="NCBI Taxonomy" id="2793270"/>
    <lineage>
        <taxon>Bacteria</taxon>
        <taxon>Pseudomonadati</taxon>
        <taxon>Pseudomonadota</taxon>
        <taxon>Betaproteobacteria</taxon>
        <taxon>Burkholderiales</taxon>
        <taxon>Comamonadaceae</taxon>
        <taxon>Caenimonas</taxon>
    </lineage>
</organism>
<dbReference type="Gene3D" id="3.30.300.30">
    <property type="match status" value="1"/>
</dbReference>
<dbReference type="InterPro" id="IPR020845">
    <property type="entry name" value="AMP-binding_CS"/>
</dbReference>
<feature type="domain" description="AMP-dependent synthetase/ligase" evidence="1">
    <location>
        <begin position="44"/>
        <end position="366"/>
    </location>
</feature>
<dbReference type="PANTHER" id="PTHR43767:SF1">
    <property type="entry name" value="NONRIBOSOMAL PEPTIDE SYNTHASE PES1 (EUROFUNG)-RELATED"/>
    <property type="match status" value="1"/>
</dbReference>
<comment type="caution">
    <text evidence="3">The sequence shown here is derived from an EMBL/GenBank/DDBJ whole genome shotgun (WGS) entry which is preliminary data.</text>
</comment>
<gene>
    <name evidence="3" type="ORF">I5803_08155</name>
</gene>
<dbReference type="InterPro" id="IPR025110">
    <property type="entry name" value="AMP-bd_C"/>
</dbReference>
<dbReference type="InterPro" id="IPR000873">
    <property type="entry name" value="AMP-dep_synth/lig_dom"/>
</dbReference>
<evidence type="ECO:0000259" key="1">
    <source>
        <dbReference type="Pfam" id="PF00501"/>
    </source>
</evidence>
<dbReference type="SUPFAM" id="SSF56801">
    <property type="entry name" value="Acetyl-CoA synthetase-like"/>
    <property type="match status" value="1"/>
</dbReference>
<dbReference type="PANTHER" id="PTHR43767">
    <property type="entry name" value="LONG-CHAIN-FATTY-ACID--COA LIGASE"/>
    <property type="match status" value="1"/>
</dbReference>